<protein>
    <submittedName>
        <fullName evidence="2">Uncharacterized protein</fullName>
    </submittedName>
</protein>
<dbReference type="Proteomes" id="UP000664859">
    <property type="component" value="Unassembled WGS sequence"/>
</dbReference>
<feature type="compositionally biased region" description="Low complexity" evidence="1">
    <location>
        <begin position="47"/>
        <end position="59"/>
    </location>
</feature>
<feature type="region of interest" description="Disordered" evidence="1">
    <location>
        <begin position="276"/>
        <end position="302"/>
    </location>
</feature>
<organism evidence="2 3">
    <name type="scientific">Tribonema minus</name>
    <dbReference type="NCBI Taxonomy" id="303371"/>
    <lineage>
        <taxon>Eukaryota</taxon>
        <taxon>Sar</taxon>
        <taxon>Stramenopiles</taxon>
        <taxon>Ochrophyta</taxon>
        <taxon>PX clade</taxon>
        <taxon>Xanthophyceae</taxon>
        <taxon>Tribonematales</taxon>
        <taxon>Tribonemataceae</taxon>
        <taxon>Tribonema</taxon>
    </lineage>
</organism>
<dbReference type="AlphaFoldDB" id="A0A835YQD4"/>
<comment type="caution">
    <text evidence="2">The sequence shown here is derived from an EMBL/GenBank/DDBJ whole genome shotgun (WGS) entry which is preliminary data.</text>
</comment>
<feature type="region of interest" description="Disordered" evidence="1">
    <location>
        <begin position="1"/>
        <end position="21"/>
    </location>
</feature>
<accession>A0A835YQD4</accession>
<feature type="compositionally biased region" description="Polar residues" evidence="1">
    <location>
        <begin position="60"/>
        <end position="86"/>
    </location>
</feature>
<feature type="region of interest" description="Disordered" evidence="1">
    <location>
        <begin position="316"/>
        <end position="349"/>
    </location>
</feature>
<name>A0A835YQD4_9STRA</name>
<sequence length="402" mass="43286">MSANKAKASPSGLRAIPVETPYHPQFVTRSTAPMSLAISEAAAASNTATAASSIPTTVSEMPSLSRQTTSESNRGSTTSPASSTRSDFMTVDEFSDYVKNVSNNPLPDDLPGTDITRNSETSEADSEAAVRAVKVKLIAALATSARADAHWVKVSSEQALRCSSRDVCFNQMEAAKAPVIHHRVALQAIADEMTVLKKRALAMAAEYEDLVKTAVNTLHEQHDMAVSFIEAINYARQEIDAAGIARRKAAAAVGAVMTEEGISRVPLASSGLRDKSLRDTSTCATTATSKAPVDTRASTDRNSRVLLATSPHLLGCRHTSLRGSSSTEESGDNDSDTDSHLQDAGKMSATPKNKNFFVHRLHKELLNDNNPYGYWYDDEEFVVSDVTAFIKAAGRNKFHRKH</sequence>
<keyword evidence="3" id="KW-1185">Reference proteome</keyword>
<dbReference type="EMBL" id="JAFCMP010000490">
    <property type="protein sequence ID" value="KAG5179166.1"/>
    <property type="molecule type" value="Genomic_DNA"/>
</dbReference>
<feature type="compositionally biased region" description="Low complexity" evidence="1">
    <location>
        <begin position="280"/>
        <end position="289"/>
    </location>
</feature>
<reference evidence="2" key="1">
    <citation type="submission" date="2021-02" db="EMBL/GenBank/DDBJ databases">
        <title>First Annotated Genome of the Yellow-green Alga Tribonema minus.</title>
        <authorList>
            <person name="Mahan K.M."/>
        </authorList>
    </citation>
    <scope>NUCLEOTIDE SEQUENCE</scope>
    <source>
        <strain evidence="2">UTEX B ZZ1240</strain>
    </source>
</reference>
<proteinExistence type="predicted"/>
<feature type="region of interest" description="Disordered" evidence="1">
    <location>
        <begin position="100"/>
        <end position="126"/>
    </location>
</feature>
<evidence type="ECO:0000313" key="3">
    <source>
        <dbReference type="Proteomes" id="UP000664859"/>
    </source>
</evidence>
<feature type="region of interest" description="Disordered" evidence="1">
    <location>
        <begin position="47"/>
        <end position="86"/>
    </location>
</feature>
<evidence type="ECO:0000313" key="2">
    <source>
        <dbReference type="EMBL" id="KAG5179166.1"/>
    </source>
</evidence>
<evidence type="ECO:0000256" key="1">
    <source>
        <dbReference type="SAM" id="MobiDB-lite"/>
    </source>
</evidence>
<gene>
    <name evidence="2" type="ORF">JKP88DRAFT_247576</name>
</gene>